<evidence type="ECO:0000313" key="4">
    <source>
        <dbReference type="EMBL" id="GAA1879021.1"/>
    </source>
</evidence>
<keyword evidence="1" id="KW-0378">Hydrolase</keyword>
<dbReference type="CDD" id="cd03443">
    <property type="entry name" value="PaaI_thioesterase"/>
    <property type="match status" value="1"/>
</dbReference>
<dbReference type="InterPro" id="IPR029069">
    <property type="entry name" value="HotDog_dom_sf"/>
</dbReference>
<dbReference type="PANTHER" id="PTHR43240">
    <property type="entry name" value="1,4-DIHYDROXY-2-NAPHTHOYL-COA THIOESTERASE 1"/>
    <property type="match status" value="1"/>
</dbReference>
<organism evidence="4 5">
    <name type="scientific">Pseudonocardia ailaonensis</name>
    <dbReference type="NCBI Taxonomy" id="367279"/>
    <lineage>
        <taxon>Bacteria</taxon>
        <taxon>Bacillati</taxon>
        <taxon>Actinomycetota</taxon>
        <taxon>Actinomycetes</taxon>
        <taxon>Pseudonocardiales</taxon>
        <taxon>Pseudonocardiaceae</taxon>
        <taxon>Pseudonocardia</taxon>
    </lineage>
</organism>
<evidence type="ECO:0000256" key="2">
    <source>
        <dbReference type="SAM" id="MobiDB-lite"/>
    </source>
</evidence>
<feature type="domain" description="Thioesterase" evidence="3">
    <location>
        <begin position="77"/>
        <end position="154"/>
    </location>
</feature>
<reference evidence="4 5" key="1">
    <citation type="journal article" date="2019" name="Int. J. Syst. Evol. Microbiol.">
        <title>The Global Catalogue of Microorganisms (GCM) 10K type strain sequencing project: providing services to taxonomists for standard genome sequencing and annotation.</title>
        <authorList>
            <consortium name="The Broad Institute Genomics Platform"/>
            <consortium name="The Broad Institute Genome Sequencing Center for Infectious Disease"/>
            <person name="Wu L."/>
            <person name="Ma J."/>
        </authorList>
    </citation>
    <scope>NUCLEOTIDE SEQUENCE [LARGE SCALE GENOMIC DNA]</scope>
    <source>
        <strain evidence="4 5">JCM 16009</strain>
    </source>
</reference>
<dbReference type="PANTHER" id="PTHR43240:SF1">
    <property type="entry name" value="BLR5584 PROTEIN"/>
    <property type="match status" value="1"/>
</dbReference>
<gene>
    <name evidence="4" type="ORF">GCM10009836_70540</name>
</gene>
<feature type="region of interest" description="Disordered" evidence="2">
    <location>
        <begin position="1"/>
        <end position="20"/>
    </location>
</feature>
<dbReference type="NCBIfam" id="TIGR00369">
    <property type="entry name" value="unchar_dom_1"/>
    <property type="match status" value="1"/>
</dbReference>
<dbReference type="InterPro" id="IPR006683">
    <property type="entry name" value="Thioestr_dom"/>
</dbReference>
<dbReference type="Pfam" id="PF03061">
    <property type="entry name" value="4HBT"/>
    <property type="match status" value="1"/>
</dbReference>
<dbReference type="RefSeq" id="WP_344427513.1">
    <property type="nucleotide sequence ID" value="NZ_BAAAQK010000028.1"/>
</dbReference>
<dbReference type="InterPro" id="IPR003736">
    <property type="entry name" value="PAAI_dom"/>
</dbReference>
<sequence length="165" mass="17600">MTDVEAPPRERTHQYTEPRGAAHLAGRSGLEVMQALAAGELPAPPISSTLGFELESIESGRAVFLLQPEFFHYNPIGSVHGGVYATLLDSAMGCAVHSTLPEGVGYTSLDLSVKFLRRMTVDTGPVRATGWIVHAGRTTALARAELADEQGRLLADGTSTCLILR</sequence>
<name>A0ABN2NPI8_9PSEU</name>
<dbReference type="Proteomes" id="UP001500449">
    <property type="component" value="Unassembled WGS sequence"/>
</dbReference>
<dbReference type="Gene3D" id="3.10.129.10">
    <property type="entry name" value="Hotdog Thioesterase"/>
    <property type="match status" value="1"/>
</dbReference>
<comment type="caution">
    <text evidence="4">The sequence shown here is derived from an EMBL/GenBank/DDBJ whole genome shotgun (WGS) entry which is preliminary data.</text>
</comment>
<evidence type="ECO:0000313" key="5">
    <source>
        <dbReference type="Proteomes" id="UP001500449"/>
    </source>
</evidence>
<dbReference type="EMBL" id="BAAAQK010000028">
    <property type="protein sequence ID" value="GAA1879021.1"/>
    <property type="molecule type" value="Genomic_DNA"/>
</dbReference>
<dbReference type="SUPFAM" id="SSF54637">
    <property type="entry name" value="Thioesterase/thiol ester dehydrase-isomerase"/>
    <property type="match status" value="1"/>
</dbReference>
<evidence type="ECO:0000256" key="1">
    <source>
        <dbReference type="ARBA" id="ARBA00022801"/>
    </source>
</evidence>
<protein>
    <submittedName>
        <fullName evidence="4">Hotdog fold thioesterase</fullName>
    </submittedName>
</protein>
<evidence type="ECO:0000259" key="3">
    <source>
        <dbReference type="Pfam" id="PF03061"/>
    </source>
</evidence>
<proteinExistence type="predicted"/>
<feature type="compositionally biased region" description="Basic and acidic residues" evidence="2">
    <location>
        <begin position="1"/>
        <end position="16"/>
    </location>
</feature>
<accession>A0ABN2NPI8</accession>
<keyword evidence="5" id="KW-1185">Reference proteome</keyword>